<feature type="compositionally biased region" description="Polar residues" evidence="1">
    <location>
        <begin position="1"/>
        <end position="20"/>
    </location>
</feature>
<keyword evidence="3" id="KW-1185">Reference proteome</keyword>
<evidence type="ECO:0000256" key="1">
    <source>
        <dbReference type="SAM" id="MobiDB-lite"/>
    </source>
</evidence>
<feature type="compositionally biased region" description="Low complexity" evidence="1">
    <location>
        <begin position="182"/>
        <end position="192"/>
    </location>
</feature>
<gene>
    <name evidence="2" type="ORF">NHX12_004238</name>
</gene>
<feature type="region of interest" description="Disordered" evidence="1">
    <location>
        <begin position="171"/>
        <end position="201"/>
    </location>
</feature>
<sequence length="215" mass="22129">MTTAGATTLEQRGRTTTSPIATERPTSAPPLSTVTSSRPAVGPSQLTTAGTPPTTSQKTAPTAQQEMTSSPRRTSGVHLLPVEVAVDSTISPAAEKPACVVVEHLSHTHTHTKALYPGALGHEAPLPTQGPVSGPSRGPGTHGPRDKGSSTRAPCRCFIPLRRDGTTYLAGDPVQLTPDTQGPHAAAGPPGAQKRRADKTQVWCGSTVVHSPIGP</sequence>
<dbReference type="AlphaFoldDB" id="A0A9Q0DWN5"/>
<reference evidence="2" key="1">
    <citation type="submission" date="2022-07" db="EMBL/GenBank/DDBJ databases">
        <title>Chromosome-level genome of Muraenolepis orangiensis.</title>
        <authorList>
            <person name="Kim J."/>
        </authorList>
    </citation>
    <scope>NUCLEOTIDE SEQUENCE</scope>
    <source>
        <strain evidence="2">KU_S4_2022</strain>
        <tissue evidence="2">Muscle</tissue>
    </source>
</reference>
<name>A0A9Q0DWN5_9TELE</name>
<feature type="compositionally biased region" description="Polar residues" evidence="1">
    <location>
        <begin position="29"/>
        <end position="73"/>
    </location>
</feature>
<dbReference type="Proteomes" id="UP001148018">
    <property type="component" value="Unassembled WGS sequence"/>
</dbReference>
<proteinExistence type="predicted"/>
<accession>A0A9Q0DWN5</accession>
<comment type="caution">
    <text evidence="2">The sequence shown here is derived from an EMBL/GenBank/DDBJ whole genome shotgun (WGS) entry which is preliminary data.</text>
</comment>
<organism evidence="2 3">
    <name type="scientific">Muraenolepis orangiensis</name>
    <name type="common">Patagonian moray cod</name>
    <dbReference type="NCBI Taxonomy" id="630683"/>
    <lineage>
        <taxon>Eukaryota</taxon>
        <taxon>Metazoa</taxon>
        <taxon>Chordata</taxon>
        <taxon>Craniata</taxon>
        <taxon>Vertebrata</taxon>
        <taxon>Euteleostomi</taxon>
        <taxon>Actinopterygii</taxon>
        <taxon>Neopterygii</taxon>
        <taxon>Teleostei</taxon>
        <taxon>Neoteleostei</taxon>
        <taxon>Acanthomorphata</taxon>
        <taxon>Zeiogadaria</taxon>
        <taxon>Gadariae</taxon>
        <taxon>Gadiformes</taxon>
        <taxon>Muraenolepidoidei</taxon>
        <taxon>Muraenolepididae</taxon>
        <taxon>Muraenolepis</taxon>
    </lineage>
</organism>
<evidence type="ECO:0000313" key="2">
    <source>
        <dbReference type="EMBL" id="KAJ3594933.1"/>
    </source>
</evidence>
<feature type="region of interest" description="Disordered" evidence="1">
    <location>
        <begin position="1"/>
        <end position="76"/>
    </location>
</feature>
<evidence type="ECO:0000313" key="3">
    <source>
        <dbReference type="Proteomes" id="UP001148018"/>
    </source>
</evidence>
<feature type="region of interest" description="Disordered" evidence="1">
    <location>
        <begin position="118"/>
        <end position="154"/>
    </location>
</feature>
<dbReference type="EMBL" id="JANIIK010000111">
    <property type="protein sequence ID" value="KAJ3594933.1"/>
    <property type="molecule type" value="Genomic_DNA"/>
</dbReference>
<protein>
    <submittedName>
        <fullName evidence="2">Uncharacterized protein</fullName>
    </submittedName>
</protein>